<evidence type="ECO:0000313" key="4">
    <source>
        <dbReference type="Proteomes" id="UP000194161"/>
    </source>
</evidence>
<name>A0A1W6ZJK1_9BORD</name>
<dbReference type="SUPFAM" id="SSF54637">
    <property type="entry name" value="Thioesterase/thiol ester dehydrase-isomerase"/>
    <property type="match status" value="1"/>
</dbReference>
<dbReference type="Gene3D" id="3.10.129.10">
    <property type="entry name" value="Hotdog Thioesterase"/>
    <property type="match status" value="1"/>
</dbReference>
<dbReference type="GO" id="GO:0047617">
    <property type="term" value="F:fatty acyl-CoA hydrolase activity"/>
    <property type="evidence" value="ECO:0007669"/>
    <property type="project" value="TreeGrafter"/>
</dbReference>
<protein>
    <submittedName>
        <fullName evidence="3">Thioesterase</fullName>
    </submittedName>
</protein>
<reference evidence="3 4" key="1">
    <citation type="submission" date="2017-05" db="EMBL/GenBank/DDBJ databases">
        <title>Complete and WGS of Bordetella genogroups.</title>
        <authorList>
            <person name="Spilker T."/>
            <person name="LiPuma J."/>
        </authorList>
    </citation>
    <scope>NUCLEOTIDE SEQUENCE [LARGE SCALE GENOMIC DNA]</scope>
    <source>
        <strain evidence="3 4">AU7206</strain>
    </source>
</reference>
<proteinExistence type="inferred from homology"/>
<organism evidence="3 4">
    <name type="scientific">Bordetella genomosp. 13</name>
    <dbReference type="NCBI Taxonomy" id="463040"/>
    <lineage>
        <taxon>Bacteria</taxon>
        <taxon>Pseudomonadati</taxon>
        <taxon>Pseudomonadota</taxon>
        <taxon>Betaproteobacteria</taxon>
        <taxon>Burkholderiales</taxon>
        <taxon>Alcaligenaceae</taxon>
        <taxon>Bordetella</taxon>
    </lineage>
</organism>
<evidence type="ECO:0000313" key="3">
    <source>
        <dbReference type="EMBL" id="ARP97499.1"/>
    </source>
</evidence>
<sequence length="132" mass="14618">MRWGDSDPLDHLNNTVYFRLMEEARMQILYGAGMRLPPAETNGGLSAILAHASCDFVRSFTYPADVRVTHRVTRIGRSSIEFELTLEKLGDEAGVYARGRNVLVCIDAVTGRSAPWPADMLGRFGTQFRPGG</sequence>
<evidence type="ECO:0000256" key="1">
    <source>
        <dbReference type="ARBA" id="ARBA00005953"/>
    </source>
</evidence>
<dbReference type="EMBL" id="CP021111">
    <property type="protein sequence ID" value="ARP97499.1"/>
    <property type="molecule type" value="Genomic_DNA"/>
</dbReference>
<dbReference type="Proteomes" id="UP000194161">
    <property type="component" value="Chromosome"/>
</dbReference>
<accession>A0A1W6ZJK1</accession>
<dbReference type="PANTHER" id="PTHR31793">
    <property type="entry name" value="4-HYDROXYBENZOYL-COA THIOESTERASE FAMILY MEMBER"/>
    <property type="match status" value="1"/>
</dbReference>
<gene>
    <name evidence="3" type="ORF">CAL15_16540</name>
</gene>
<comment type="similarity">
    <text evidence="1">Belongs to the 4-hydroxybenzoyl-CoA thioesterase family.</text>
</comment>
<dbReference type="InterPro" id="IPR050563">
    <property type="entry name" value="4-hydroxybenzoyl-CoA_TE"/>
</dbReference>
<dbReference type="InterPro" id="IPR029069">
    <property type="entry name" value="HotDog_dom_sf"/>
</dbReference>
<dbReference type="STRING" id="463040.CAL15_16540"/>
<dbReference type="CDD" id="cd00586">
    <property type="entry name" value="4HBT"/>
    <property type="match status" value="1"/>
</dbReference>
<keyword evidence="2" id="KW-0378">Hydrolase</keyword>
<dbReference type="Pfam" id="PF13279">
    <property type="entry name" value="4HBT_2"/>
    <property type="match status" value="1"/>
</dbReference>
<evidence type="ECO:0000256" key="2">
    <source>
        <dbReference type="ARBA" id="ARBA00022801"/>
    </source>
</evidence>
<dbReference type="AlphaFoldDB" id="A0A1W6ZJK1"/>
<dbReference type="PANTHER" id="PTHR31793:SF27">
    <property type="entry name" value="NOVEL THIOESTERASE SUPERFAMILY DOMAIN AND SAPOSIN A-TYPE DOMAIN CONTAINING PROTEIN (0610012H03RIK)"/>
    <property type="match status" value="1"/>
</dbReference>
<dbReference type="KEGG" id="bgm:CAL15_16540"/>
<keyword evidence="4" id="KW-1185">Reference proteome</keyword>